<comment type="caution">
    <text evidence="2">The sequence shown here is derived from an EMBL/GenBank/DDBJ whole genome shotgun (WGS) entry which is preliminary data.</text>
</comment>
<dbReference type="Gramene" id="PRQ20064">
    <property type="protein sequence ID" value="PRQ20064"/>
    <property type="gene ID" value="RchiOBHm_Chr7g0224081"/>
</dbReference>
<dbReference type="PANTHER" id="PTHR32444:SF130">
    <property type="entry name" value="RECEPTOR-LIKE SERINE_THREONINE-PROTEIN KINASE"/>
    <property type="match status" value="1"/>
</dbReference>
<name>A0A2P6PDQ7_ROSCH</name>
<gene>
    <name evidence="2" type="ORF">RchiOBHm_Chr7g0224081</name>
</gene>
<dbReference type="InterPro" id="IPR003609">
    <property type="entry name" value="Pan_app"/>
</dbReference>
<keyword evidence="3" id="KW-1185">Reference proteome</keyword>
<sequence>MKVGLNWKTGLEWVLTSWKSQDDPGTGDHTFRLHSDQSTTSPQYFMYKGLRKYWRSDPGPGPSLVTNQEETYYILNYTDAITRMTLTDSDGLKLNTITCIEMRVIKCLRNCSCTAYLSIENEGIVDCLIWYDDLMDILVYTELGRDLYVRVNATVLGTNLLAMEANSTNYI</sequence>
<proteinExistence type="predicted"/>
<feature type="domain" description="Apple" evidence="1">
    <location>
        <begin position="105"/>
        <end position="137"/>
    </location>
</feature>
<dbReference type="Pfam" id="PF08276">
    <property type="entry name" value="PAN_2"/>
    <property type="match status" value="1"/>
</dbReference>
<dbReference type="CDD" id="cd01098">
    <property type="entry name" value="PAN_AP_plant"/>
    <property type="match status" value="1"/>
</dbReference>
<evidence type="ECO:0000259" key="1">
    <source>
        <dbReference type="Pfam" id="PF08276"/>
    </source>
</evidence>
<evidence type="ECO:0000313" key="3">
    <source>
        <dbReference type="Proteomes" id="UP000238479"/>
    </source>
</evidence>
<reference evidence="2 3" key="1">
    <citation type="journal article" date="2018" name="Nat. Genet.">
        <title>The Rosa genome provides new insights in the design of modern roses.</title>
        <authorList>
            <person name="Bendahmane M."/>
        </authorList>
    </citation>
    <scope>NUCLEOTIDE SEQUENCE [LARGE SCALE GENOMIC DNA]</scope>
    <source>
        <strain evidence="3">cv. Old Blush</strain>
    </source>
</reference>
<organism evidence="2 3">
    <name type="scientific">Rosa chinensis</name>
    <name type="common">China rose</name>
    <dbReference type="NCBI Taxonomy" id="74649"/>
    <lineage>
        <taxon>Eukaryota</taxon>
        <taxon>Viridiplantae</taxon>
        <taxon>Streptophyta</taxon>
        <taxon>Embryophyta</taxon>
        <taxon>Tracheophyta</taxon>
        <taxon>Spermatophyta</taxon>
        <taxon>Magnoliopsida</taxon>
        <taxon>eudicotyledons</taxon>
        <taxon>Gunneridae</taxon>
        <taxon>Pentapetalae</taxon>
        <taxon>rosids</taxon>
        <taxon>fabids</taxon>
        <taxon>Rosales</taxon>
        <taxon>Rosaceae</taxon>
        <taxon>Rosoideae</taxon>
        <taxon>Rosoideae incertae sedis</taxon>
        <taxon>Rosa</taxon>
    </lineage>
</organism>
<dbReference type="STRING" id="74649.A0A2P6PDQ7"/>
<accession>A0A2P6PDQ7</accession>
<dbReference type="PANTHER" id="PTHR32444">
    <property type="entry name" value="BULB-TYPE LECTIN DOMAIN-CONTAINING PROTEIN"/>
    <property type="match status" value="1"/>
</dbReference>
<protein>
    <submittedName>
        <fullName evidence="2">Putative PAN/Apple domain-containing protein</fullName>
    </submittedName>
</protein>
<dbReference type="EMBL" id="PDCK01000045">
    <property type="protein sequence ID" value="PRQ20064.1"/>
    <property type="molecule type" value="Genomic_DNA"/>
</dbReference>
<dbReference type="AlphaFoldDB" id="A0A2P6PDQ7"/>
<dbReference type="Proteomes" id="UP000238479">
    <property type="component" value="Chromosome 7"/>
</dbReference>
<evidence type="ECO:0000313" key="2">
    <source>
        <dbReference type="EMBL" id="PRQ20064.1"/>
    </source>
</evidence>